<dbReference type="EC" id="2.7.13.3" evidence="3"/>
<evidence type="ECO:0000256" key="3">
    <source>
        <dbReference type="ARBA" id="ARBA00012438"/>
    </source>
</evidence>
<evidence type="ECO:0000256" key="7">
    <source>
        <dbReference type="ARBA" id="ARBA00022692"/>
    </source>
</evidence>
<dbReference type="InterPro" id="IPR003594">
    <property type="entry name" value="HATPase_dom"/>
</dbReference>
<dbReference type="PANTHER" id="PTHR45528:SF1">
    <property type="entry name" value="SENSOR HISTIDINE KINASE CPXA"/>
    <property type="match status" value="1"/>
</dbReference>
<dbReference type="SMART" id="SM00387">
    <property type="entry name" value="HATPase_c"/>
    <property type="match status" value="1"/>
</dbReference>
<keyword evidence="7 14" id="KW-0812">Transmembrane</keyword>
<keyword evidence="9 17" id="KW-0418">Kinase</keyword>
<evidence type="ECO:0000256" key="10">
    <source>
        <dbReference type="ARBA" id="ARBA00022840"/>
    </source>
</evidence>
<keyword evidence="11 14" id="KW-1133">Transmembrane helix</keyword>
<sequence length="757" mass="86138">MKKKYGIQIVVWTSLAVLFLTALLSVTGGNLRYIGKSYVESNDFQWEMNNFYGNLTQAVLNPIDIEAEKKQITVTKSEIEEHRNYYGTLSEQIGNIEVQYTQRITDAEAVKSEKLKATLIEERDAKIDDIRKNFESDAHVEVKIRASKEKQLEEELQRRIQNTEENLYFPVVYELTDSQTGEKFTSGDIHVTTGYKETFSAEEGYLFAAPDQLDDFYYDSYSSEAYESGVSAFRDTVSTVTEETASEHAQDAALESTQPQTVKKFEGTVVVPQSALQKGSLGKNVKRYNQKQLILYVLWTLGILALATLLTVIRFNKEWVTTSYYVERYQRQKIDLKAALLLLSASAFWVLLGNAVGRYVTFFTHYRLESGVILGMTLVILMVFLWAIVFQLVLLVERVKVRGALIQDIKESYSMRFILAWQGMFLNRSIGIQMFLLLIGFFLAGIGLCIVLIQPILIMIYIPLVLFAGLPFLYIFVRRTAYLNRIMVATEAMANGRLHKEIDIEGKSPLAEHAKNLNNLREGVHISVTEQAKSERLKTELITNVSHDLRTPLTSIITYTDLLKKEDITAEERTKYVDILDKKSQRLKTLIEDLFEVSKMASGNLELNKQRVDMTQLLQQALAEHEEEISKSGLDFRVNFPEAALVAYVDGKRWWRVLDNLIVNAIKYTLPGTRVYITLRKVGDTAEFVVKNVTKYELGENIDELYERFKRADTSRHTDGSGLGLAIAQSIVDLHNGNMKIEVDGDLFKVTVVVAAV</sequence>
<gene>
    <name evidence="17" type="ORF">ABIC55_000176</name>
</gene>
<dbReference type="InterPro" id="IPR036890">
    <property type="entry name" value="HATPase_C_sf"/>
</dbReference>
<feature type="domain" description="HAMP" evidence="16">
    <location>
        <begin position="477"/>
        <end position="529"/>
    </location>
</feature>
<dbReference type="Gene3D" id="1.10.287.130">
    <property type="match status" value="1"/>
</dbReference>
<keyword evidence="13 14" id="KW-0472">Membrane</keyword>
<feature type="transmembrane region" description="Helical" evidence="14">
    <location>
        <begin position="434"/>
        <end position="453"/>
    </location>
</feature>
<protein>
    <recommendedName>
        <fullName evidence="3">histidine kinase</fullName>
        <ecNumber evidence="3">2.7.13.3</ecNumber>
    </recommendedName>
</protein>
<dbReference type="Pfam" id="PF02518">
    <property type="entry name" value="HATPase_c"/>
    <property type="match status" value="1"/>
</dbReference>
<evidence type="ECO:0000256" key="5">
    <source>
        <dbReference type="ARBA" id="ARBA00022553"/>
    </source>
</evidence>
<evidence type="ECO:0000256" key="11">
    <source>
        <dbReference type="ARBA" id="ARBA00022989"/>
    </source>
</evidence>
<evidence type="ECO:0000256" key="14">
    <source>
        <dbReference type="SAM" id="Phobius"/>
    </source>
</evidence>
<comment type="catalytic activity">
    <reaction evidence="1">
        <text>ATP + protein L-histidine = ADP + protein N-phospho-L-histidine.</text>
        <dbReference type="EC" id="2.7.13.3"/>
    </reaction>
</comment>
<dbReference type="PROSITE" id="PS50109">
    <property type="entry name" value="HIS_KIN"/>
    <property type="match status" value="1"/>
</dbReference>
<dbReference type="CDD" id="cd00082">
    <property type="entry name" value="HisKA"/>
    <property type="match status" value="1"/>
</dbReference>
<dbReference type="EMBL" id="JBEPME010000001">
    <property type="protein sequence ID" value="MET3655092.1"/>
    <property type="molecule type" value="Genomic_DNA"/>
</dbReference>
<dbReference type="PANTHER" id="PTHR45528">
    <property type="entry name" value="SENSOR HISTIDINE KINASE CPXA"/>
    <property type="match status" value="1"/>
</dbReference>
<feature type="transmembrane region" description="Helical" evidence="14">
    <location>
        <begin position="372"/>
        <end position="396"/>
    </location>
</feature>
<evidence type="ECO:0000256" key="4">
    <source>
        <dbReference type="ARBA" id="ARBA00022475"/>
    </source>
</evidence>
<keyword evidence="5" id="KW-0597">Phosphoprotein</keyword>
<feature type="domain" description="Histidine kinase" evidence="15">
    <location>
        <begin position="544"/>
        <end position="757"/>
    </location>
</feature>
<feature type="transmembrane region" description="Helical" evidence="14">
    <location>
        <begin position="334"/>
        <end position="352"/>
    </location>
</feature>
<evidence type="ECO:0000256" key="1">
    <source>
        <dbReference type="ARBA" id="ARBA00000085"/>
    </source>
</evidence>
<reference evidence="17 18" key="1">
    <citation type="submission" date="2024-06" db="EMBL/GenBank/DDBJ databases">
        <title>Sorghum-associated microbial communities from plants grown in Nebraska, USA.</title>
        <authorList>
            <person name="Schachtman D."/>
        </authorList>
    </citation>
    <scope>NUCLEOTIDE SEQUENCE [LARGE SCALE GENOMIC DNA]</scope>
    <source>
        <strain evidence="17 18">1288</strain>
    </source>
</reference>
<dbReference type="SUPFAM" id="SSF55874">
    <property type="entry name" value="ATPase domain of HSP90 chaperone/DNA topoisomerase II/histidine kinase"/>
    <property type="match status" value="1"/>
</dbReference>
<dbReference type="SUPFAM" id="SSF47384">
    <property type="entry name" value="Homodimeric domain of signal transducing histidine kinase"/>
    <property type="match status" value="1"/>
</dbReference>
<accession>A0ABV2K1Z0</accession>
<dbReference type="GO" id="GO:0016301">
    <property type="term" value="F:kinase activity"/>
    <property type="evidence" value="ECO:0007669"/>
    <property type="project" value="UniProtKB-KW"/>
</dbReference>
<dbReference type="Gene3D" id="3.30.565.10">
    <property type="entry name" value="Histidine kinase-like ATPase, C-terminal domain"/>
    <property type="match status" value="1"/>
</dbReference>
<evidence type="ECO:0000313" key="18">
    <source>
        <dbReference type="Proteomes" id="UP001549104"/>
    </source>
</evidence>
<evidence type="ECO:0000256" key="6">
    <source>
        <dbReference type="ARBA" id="ARBA00022679"/>
    </source>
</evidence>
<evidence type="ECO:0000256" key="12">
    <source>
        <dbReference type="ARBA" id="ARBA00023012"/>
    </source>
</evidence>
<comment type="subcellular location">
    <subcellularLocation>
        <location evidence="2">Cell membrane</location>
        <topology evidence="2">Multi-pass membrane protein</topology>
    </subcellularLocation>
</comment>
<evidence type="ECO:0000259" key="16">
    <source>
        <dbReference type="PROSITE" id="PS50885"/>
    </source>
</evidence>
<dbReference type="Pfam" id="PF00512">
    <property type="entry name" value="HisKA"/>
    <property type="match status" value="1"/>
</dbReference>
<keyword evidence="12" id="KW-0902">Two-component regulatory system</keyword>
<keyword evidence="18" id="KW-1185">Reference proteome</keyword>
<keyword evidence="6" id="KW-0808">Transferase</keyword>
<feature type="transmembrane region" description="Helical" evidence="14">
    <location>
        <begin position="459"/>
        <end position="477"/>
    </location>
</feature>
<evidence type="ECO:0000313" key="17">
    <source>
        <dbReference type="EMBL" id="MET3655092.1"/>
    </source>
</evidence>
<keyword evidence="8" id="KW-0547">Nucleotide-binding</keyword>
<keyword evidence="4" id="KW-1003">Cell membrane</keyword>
<name>A0ABV2K1Z0_SPOPS</name>
<dbReference type="InterPro" id="IPR003661">
    <property type="entry name" value="HisK_dim/P_dom"/>
</dbReference>
<comment type="caution">
    <text evidence="17">The sequence shown here is derived from an EMBL/GenBank/DDBJ whole genome shotgun (WGS) entry which is preliminary data.</text>
</comment>
<organism evidence="17 18">
    <name type="scientific">Sporosarcina psychrophila</name>
    <name type="common">Bacillus psychrophilus</name>
    <dbReference type="NCBI Taxonomy" id="1476"/>
    <lineage>
        <taxon>Bacteria</taxon>
        <taxon>Bacillati</taxon>
        <taxon>Bacillota</taxon>
        <taxon>Bacilli</taxon>
        <taxon>Bacillales</taxon>
        <taxon>Caryophanaceae</taxon>
        <taxon>Sporosarcina</taxon>
    </lineage>
</organism>
<dbReference type="InterPro" id="IPR005467">
    <property type="entry name" value="His_kinase_dom"/>
</dbReference>
<dbReference type="InterPro" id="IPR036097">
    <property type="entry name" value="HisK_dim/P_sf"/>
</dbReference>
<dbReference type="RefSeq" id="WP_354311916.1">
    <property type="nucleotide sequence ID" value="NZ_JBEPME010000001.1"/>
</dbReference>
<proteinExistence type="predicted"/>
<evidence type="ECO:0000256" key="9">
    <source>
        <dbReference type="ARBA" id="ARBA00022777"/>
    </source>
</evidence>
<evidence type="ECO:0000256" key="8">
    <source>
        <dbReference type="ARBA" id="ARBA00022741"/>
    </source>
</evidence>
<dbReference type="InterPro" id="IPR050398">
    <property type="entry name" value="HssS/ArlS-like"/>
</dbReference>
<evidence type="ECO:0000259" key="15">
    <source>
        <dbReference type="PROSITE" id="PS50109"/>
    </source>
</evidence>
<dbReference type="SMART" id="SM00388">
    <property type="entry name" value="HisKA"/>
    <property type="match status" value="1"/>
</dbReference>
<evidence type="ECO:0000256" key="2">
    <source>
        <dbReference type="ARBA" id="ARBA00004651"/>
    </source>
</evidence>
<feature type="transmembrane region" description="Helical" evidence="14">
    <location>
        <begin position="293"/>
        <end position="313"/>
    </location>
</feature>
<evidence type="ECO:0000256" key="13">
    <source>
        <dbReference type="ARBA" id="ARBA00023136"/>
    </source>
</evidence>
<dbReference type="PROSITE" id="PS50885">
    <property type="entry name" value="HAMP"/>
    <property type="match status" value="1"/>
</dbReference>
<dbReference type="Proteomes" id="UP001549104">
    <property type="component" value="Unassembled WGS sequence"/>
</dbReference>
<keyword evidence="10" id="KW-0067">ATP-binding</keyword>
<dbReference type="InterPro" id="IPR003660">
    <property type="entry name" value="HAMP_dom"/>
</dbReference>